<keyword evidence="2" id="KW-1185">Reference proteome</keyword>
<evidence type="ECO:0000313" key="1">
    <source>
        <dbReference type="EMBL" id="KIP10763.1"/>
    </source>
</evidence>
<evidence type="ECO:0000313" key="2">
    <source>
        <dbReference type="Proteomes" id="UP000053257"/>
    </source>
</evidence>
<sequence length="515" mass="58645">MALATESKWNQLTAGAPSRHTSCQAWSAALGLSGGVPVLQNSIGIGLITHRARTGIYNVVKTQSHEHCIGPNLRKLLKVRISSASGTLSMRAERVHISARQRQHEAANVANLRPPVATMFATAADVPPELFDYFLDHLTRSSAPVHDPEKNRKRRQVLSRCALVCRFWASRCEPMLFHTLTLRSLDDIHTLLSLPAARRLHIRDLFMEQTEPCVPWTHLVYASAKAGEFIPNVHLFHKLDGACTPTSVQTLRSLHQSLPRRTPNLFEDNFPIQIHNYRLEEFYDLTQFVRKLWGALHWQLRFSNVSWIKQPDRVPPALGAKISARCDNVDITECVERWPFIWLCVSTRPPEPRSRERTPYVVDEAFALAAMCRKQLLNVSGHAGSDGKARKPAQFHLNIACREENTCTPSAKFCFTEGHLRTIRLEFNTDPNAGCTPYDFDWKEFDNFAAQCRMLTAVTMIIDGEKEYTAQFFSHMSTHMKHTYESGRLQVQYWPEDSKRRLTWVPEPDAEGDVP</sequence>
<reference evidence="1 2" key="1">
    <citation type="journal article" date="2014" name="PLoS Genet.">
        <title>Analysis of the Phlebiopsis gigantea genome, transcriptome and secretome provides insight into its pioneer colonization strategies of wood.</title>
        <authorList>
            <person name="Hori C."/>
            <person name="Ishida T."/>
            <person name="Igarashi K."/>
            <person name="Samejima M."/>
            <person name="Suzuki H."/>
            <person name="Master E."/>
            <person name="Ferreira P."/>
            <person name="Ruiz-Duenas F.J."/>
            <person name="Held B."/>
            <person name="Canessa P."/>
            <person name="Larrondo L.F."/>
            <person name="Schmoll M."/>
            <person name="Druzhinina I.S."/>
            <person name="Kubicek C.P."/>
            <person name="Gaskell J.A."/>
            <person name="Kersten P."/>
            <person name="St John F."/>
            <person name="Glasner J."/>
            <person name="Sabat G."/>
            <person name="Splinter BonDurant S."/>
            <person name="Syed K."/>
            <person name="Yadav J."/>
            <person name="Mgbeahuruike A.C."/>
            <person name="Kovalchuk A."/>
            <person name="Asiegbu F.O."/>
            <person name="Lackner G."/>
            <person name="Hoffmeister D."/>
            <person name="Rencoret J."/>
            <person name="Gutierrez A."/>
            <person name="Sun H."/>
            <person name="Lindquist E."/>
            <person name="Barry K."/>
            <person name="Riley R."/>
            <person name="Grigoriev I.V."/>
            <person name="Henrissat B."/>
            <person name="Kues U."/>
            <person name="Berka R.M."/>
            <person name="Martinez A.T."/>
            <person name="Covert S.F."/>
            <person name="Blanchette R.A."/>
            <person name="Cullen D."/>
        </authorList>
    </citation>
    <scope>NUCLEOTIDE SEQUENCE [LARGE SCALE GENOMIC DNA]</scope>
    <source>
        <strain evidence="1 2">11061_1 CR5-6</strain>
    </source>
</reference>
<dbReference type="AlphaFoldDB" id="A0A0C3PTC9"/>
<protein>
    <submittedName>
        <fullName evidence="1">Uncharacterized protein</fullName>
    </submittedName>
</protein>
<name>A0A0C3PTC9_PHLG1</name>
<dbReference type="EMBL" id="KN840451">
    <property type="protein sequence ID" value="KIP10763.1"/>
    <property type="molecule type" value="Genomic_DNA"/>
</dbReference>
<dbReference type="OrthoDB" id="2800083at2759"/>
<organism evidence="1 2">
    <name type="scientific">Phlebiopsis gigantea (strain 11061_1 CR5-6)</name>
    <name type="common">White-rot fungus</name>
    <name type="synonym">Peniophora gigantea</name>
    <dbReference type="NCBI Taxonomy" id="745531"/>
    <lineage>
        <taxon>Eukaryota</taxon>
        <taxon>Fungi</taxon>
        <taxon>Dikarya</taxon>
        <taxon>Basidiomycota</taxon>
        <taxon>Agaricomycotina</taxon>
        <taxon>Agaricomycetes</taxon>
        <taxon>Polyporales</taxon>
        <taxon>Phanerochaetaceae</taxon>
        <taxon>Phlebiopsis</taxon>
    </lineage>
</organism>
<dbReference type="HOGENOM" id="CLU_529039_0_0_1"/>
<dbReference type="Proteomes" id="UP000053257">
    <property type="component" value="Unassembled WGS sequence"/>
</dbReference>
<gene>
    <name evidence="1" type="ORF">PHLGIDRAFT_493501</name>
</gene>
<proteinExistence type="predicted"/>
<accession>A0A0C3PTC9</accession>